<dbReference type="Proteomes" id="UP001501867">
    <property type="component" value="Unassembled WGS sequence"/>
</dbReference>
<dbReference type="EMBL" id="BAAABV010000015">
    <property type="protein sequence ID" value="GAA0291167.1"/>
    <property type="molecule type" value="Genomic_DNA"/>
</dbReference>
<evidence type="ECO:0000256" key="1">
    <source>
        <dbReference type="SAM" id="MobiDB-lite"/>
    </source>
</evidence>
<comment type="caution">
    <text evidence="2">The sequence shown here is derived from an EMBL/GenBank/DDBJ whole genome shotgun (WGS) entry which is preliminary data.</text>
</comment>
<keyword evidence="3" id="KW-1185">Reference proteome</keyword>
<name>A0ABP3F3Y0_9ACTN</name>
<evidence type="ECO:0000313" key="3">
    <source>
        <dbReference type="Proteomes" id="UP001501867"/>
    </source>
</evidence>
<proteinExistence type="predicted"/>
<sequence>MAEGQASGGTRVAPAGGVGEVQCRPTARGRARRRFIRLTTDDGITASLLAGGVSYSVAGRREFNSHANARSATQRLGRTANPVMPSVRCSRRRPDEGGVPLRGSSDGDAPTVVPLA</sequence>
<organism evidence="2 3">
    <name type="scientific">Streptomyces polychromogenes</name>
    <dbReference type="NCBI Taxonomy" id="67342"/>
    <lineage>
        <taxon>Bacteria</taxon>
        <taxon>Bacillati</taxon>
        <taxon>Actinomycetota</taxon>
        <taxon>Actinomycetes</taxon>
        <taxon>Kitasatosporales</taxon>
        <taxon>Streptomycetaceae</taxon>
        <taxon>Streptomyces</taxon>
    </lineage>
</organism>
<evidence type="ECO:0000313" key="2">
    <source>
        <dbReference type="EMBL" id="GAA0291167.1"/>
    </source>
</evidence>
<feature type="region of interest" description="Disordered" evidence="1">
    <location>
        <begin position="1"/>
        <end position="30"/>
    </location>
</feature>
<reference evidence="3" key="1">
    <citation type="journal article" date="2019" name="Int. J. Syst. Evol. Microbiol.">
        <title>The Global Catalogue of Microorganisms (GCM) 10K type strain sequencing project: providing services to taxonomists for standard genome sequencing and annotation.</title>
        <authorList>
            <consortium name="The Broad Institute Genomics Platform"/>
            <consortium name="The Broad Institute Genome Sequencing Center for Infectious Disease"/>
            <person name="Wu L."/>
            <person name="Ma J."/>
        </authorList>
    </citation>
    <scope>NUCLEOTIDE SEQUENCE [LARGE SCALE GENOMIC DNA]</scope>
    <source>
        <strain evidence="3">JCM 4505</strain>
    </source>
</reference>
<accession>A0ABP3F3Y0</accession>
<feature type="region of interest" description="Disordered" evidence="1">
    <location>
        <begin position="85"/>
        <end position="116"/>
    </location>
</feature>
<gene>
    <name evidence="2" type="ORF">GCM10010302_32160</name>
</gene>
<protein>
    <submittedName>
        <fullName evidence="2">Uncharacterized protein</fullName>
    </submittedName>
</protein>